<dbReference type="Pfam" id="PF07995">
    <property type="entry name" value="GSDH"/>
    <property type="match status" value="1"/>
</dbReference>
<evidence type="ECO:0000259" key="1">
    <source>
        <dbReference type="Pfam" id="PF07995"/>
    </source>
</evidence>
<dbReference type="SUPFAM" id="SSF50952">
    <property type="entry name" value="Soluble quinoprotein glucose dehydrogenase"/>
    <property type="match status" value="1"/>
</dbReference>
<protein>
    <recommendedName>
        <fullName evidence="1">Glucose/Sorbosone dehydrogenase domain-containing protein</fullName>
    </recommendedName>
</protein>
<comment type="caution">
    <text evidence="2">The sequence shown here is derived from an EMBL/GenBank/DDBJ whole genome shotgun (WGS) entry which is preliminary data.</text>
</comment>
<evidence type="ECO:0000313" key="2">
    <source>
        <dbReference type="EMBL" id="RVU02494.1"/>
    </source>
</evidence>
<dbReference type="InterPro" id="IPR011042">
    <property type="entry name" value="6-blade_b-propeller_TolB-like"/>
</dbReference>
<organism evidence="2 3">
    <name type="scientific">Mucilaginibacter limnophilus</name>
    <dbReference type="NCBI Taxonomy" id="1932778"/>
    <lineage>
        <taxon>Bacteria</taxon>
        <taxon>Pseudomonadati</taxon>
        <taxon>Bacteroidota</taxon>
        <taxon>Sphingobacteriia</taxon>
        <taxon>Sphingobacteriales</taxon>
        <taxon>Sphingobacteriaceae</taxon>
        <taxon>Mucilaginibacter</taxon>
    </lineage>
</organism>
<dbReference type="Proteomes" id="UP000282759">
    <property type="component" value="Unassembled WGS sequence"/>
</dbReference>
<dbReference type="InterPro" id="IPR011041">
    <property type="entry name" value="Quinoprot_gluc/sorb_DH_b-prop"/>
</dbReference>
<gene>
    <name evidence="2" type="ORF">EOD41_00710</name>
</gene>
<evidence type="ECO:0000313" key="3">
    <source>
        <dbReference type="Proteomes" id="UP000282759"/>
    </source>
</evidence>
<dbReference type="OrthoDB" id="9770043at2"/>
<dbReference type="Gene3D" id="2.120.10.30">
    <property type="entry name" value="TolB, C-terminal domain"/>
    <property type="match status" value="1"/>
</dbReference>
<dbReference type="AlphaFoldDB" id="A0A3S2Y395"/>
<proteinExistence type="predicted"/>
<dbReference type="EMBL" id="SACK01000001">
    <property type="protein sequence ID" value="RVU02494.1"/>
    <property type="molecule type" value="Genomic_DNA"/>
</dbReference>
<reference evidence="2 3" key="1">
    <citation type="submission" date="2019-01" db="EMBL/GenBank/DDBJ databases">
        <authorList>
            <person name="Chen W.-M."/>
        </authorList>
    </citation>
    <scope>NUCLEOTIDE SEQUENCE [LARGE SCALE GENOMIC DNA]</scope>
    <source>
        <strain evidence="2 3">YBJ-36</strain>
    </source>
</reference>
<sequence length="219" mass="23838">MAKKILLLVYFTTIYCGVKAQTFTGPAGEIFKARIIAGKLSDPWEITYGPDNKLWITEAKTYRVWSVNPSSGSKKLLLDINDFEKFPPAKTKGLPQARLMGMALHPQLLKGQPYVYVAYIKGFPDSNTTGCKVNKGGCIAVTAIARYTYNASTQTLSNPAIICDTIPGSNDHNGGRLIVAPVGAKVIFFTVLVIWAPASLTMAEGLTTHNKLQATRVKL</sequence>
<name>A0A3S2Y395_9SPHI</name>
<dbReference type="InterPro" id="IPR012938">
    <property type="entry name" value="Glc/Sorbosone_DH"/>
</dbReference>
<keyword evidence="3" id="KW-1185">Reference proteome</keyword>
<dbReference type="RefSeq" id="WP_127702870.1">
    <property type="nucleotide sequence ID" value="NZ_SACK01000001.1"/>
</dbReference>
<feature type="domain" description="Glucose/Sorbosone dehydrogenase" evidence="1">
    <location>
        <begin position="40"/>
        <end position="190"/>
    </location>
</feature>
<accession>A0A3S2Y395</accession>